<dbReference type="OMA" id="DMYYLID"/>
<dbReference type="EMBL" id="NCSJ02000147">
    <property type="protein sequence ID" value="RFU28894.1"/>
    <property type="molecule type" value="Genomic_DNA"/>
</dbReference>
<proteinExistence type="predicted"/>
<feature type="non-terminal residue" evidence="4">
    <location>
        <position position="375"/>
    </location>
</feature>
<evidence type="ECO:0000313" key="4">
    <source>
        <dbReference type="EMBL" id="RFU28894.1"/>
    </source>
</evidence>
<reference evidence="4 5" key="1">
    <citation type="submission" date="2018-05" db="EMBL/GenBank/DDBJ databases">
        <title>Draft genome sequence of Scytalidium lignicola DSM 105466, a ubiquitous saprotrophic fungus.</title>
        <authorList>
            <person name="Buettner E."/>
            <person name="Gebauer A.M."/>
            <person name="Hofrichter M."/>
            <person name="Liers C."/>
            <person name="Kellner H."/>
        </authorList>
    </citation>
    <scope>NUCLEOTIDE SEQUENCE [LARGE SCALE GENOMIC DNA]</scope>
    <source>
        <strain evidence="4 5">DSM 105466</strain>
    </source>
</reference>
<gene>
    <name evidence="4" type="ORF">B7463_g7456</name>
</gene>
<dbReference type="InterPro" id="IPR016477">
    <property type="entry name" value="Fructo-/Ketosamine-3-kinase"/>
</dbReference>
<name>A0A3E2H687_SCYLI</name>
<dbReference type="AlphaFoldDB" id="A0A3E2H687"/>
<sequence>MSEGVHDLQNESQNESEADALPLAGDFPHDPNVMGRFPEGTKILSTSRSGTSTWTALASTACFTVELPDGTQEQYFLKCATEDGGKIMMEGEFNAMSEIYKTMPLFVPKPHSWGKYRVGHPNTYFFLSQFINMEDKAPEPDQLCRKLAQLHKKSVSPTGKFGFHATTWQGHTPQAVAWESSWTVFFTNLLNHVTELDFKTNGYWLELDILEKRIFSDVILILIGNLERDGRTVKPCLIHGDLWEGNTGTSSDTGDIYIFDSAAFYAHNEMEIGDWRCTYNKINNPSYTETYKRHYEEISEPQEEWDDRNRMYSIYYNVIYSVNHKGEGMAVRQTAYDDMYYLIDKYAPFAEGEGPSKLNESERAVLSEERDHTAL</sequence>
<evidence type="ECO:0000256" key="1">
    <source>
        <dbReference type="ARBA" id="ARBA00011961"/>
    </source>
</evidence>
<evidence type="ECO:0000256" key="2">
    <source>
        <dbReference type="ARBA" id="ARBA00048655"/>
    </source>
</evidence>
<dbReference type="Gene3D" id="3.90.1200.10">
    <property type="match status" value="1"/>
</dbReference>
<keyword evidence="5" id="KW-1185">Reference proteome</keyword>
<dbReference type="PANTHER" id="PTHR12149">
    <property type="entry name" value="FRUCTOSAMINE 3 KINASE-RELATED PROTEIN"/>
    <property type="match status" value="1"/>
</dbReference>
<dbReference type="SUPFAM" id="SSF56112">
    <property type="entry name" value="Protein kinase-like (PK-like)"/>
    <property type="match status" value="1"/>
</dbReference>
<dbReference type="OrthoDB" id="5772781at2759"/>
<dbReference type="GO" id="GO:0102193">
    <property type="term" value="F:protein-ribulosamine 3-kinase activity"/>
    <property type="evidence" value="ECO:0007669"/>
    <property type="project" value="UniProtKB-EC"/>
</dbReference>
<feature type="region of interest" description="Disordered" evidence="3">
    <location>
        <begin position="353"/>
        <end position="375"/>
    </location>
</feature>
<organism evidence="4 5">
    <name type="scientific">Scytalidium lignicola</name>
    <name type="common">Hyphomycete</name>
    <dbReference type="NCBI Taxonomy" id="5539"/>
    <lineage>
        <taxon>Eukaryota</taxon>
        <taxon>Fungi</taxon>
        <taxon>Dikarya</taxon>
        <taxon>Ascomycota</taxon>
        <taxon>Pezizomycotina</taxon>
        <taxon>Leotiomycetes</taxon>
        <taxon>Leotiomycetes incertae sedis</taxon>
        <taxon>Scytalidium</taxon>
    </lineage>
</organism>
<comment type="catalytic activity">
    <reaction evidence="2">
        <text>N(6)-D-ribulosyl-L-lysyl-[protein] + ATP = N(6)-(3-O-phospho-D-ribulosyl)-L-lysyl-[protein] + ADP + H(+)</text>
        <dbReference type="Rhea" id="RHEA:48432"/>
        <dbReference type="Rhea" id="RHEA-COMP:12103"/>
        <dbReference type="Rhea" id="RHEA-COMP:12104"/>
        <dbReference type="ChEBI" id="CHEBI:15378"/>
        <dbReference type="ChEBI" id="CHEBI:30616"/>
        <dbReference type="ChEBI" id="CHEBI:90418"/>
        <dbReference type="ChEBI" id="CHEBI:90420"/>
        <dbReference type="ChEBI" id="CHEBI:456216"/>
        <dbReference type="EC" id="2.7.1.172"/>
    </reaction>
    <physiologicalReaction direction="left-to-right" evidence="2">
        <dbReference type="Rhea" id="RHEA:48433"/>
    </physiologicalReaction>
</comment>
<evidence type="ECO:0000313" key="5">
    <source>
        <dbReference type="Proteomes" id="UP000258309"/>
    </source>
</evidence>
<evidence type="ECO:0000256" key="3">
    <source>
        <dbReference type="SAM" id="MobiDB-lite"/>
    </source>
</evidence>
<feature type="compositionally biased region" description="Basic and acidic residues" evidence="3">
    <location>
        <begin position="359"/>
        <end position="375"/>
    </location>
</feature>
<dbReference type="Pfam" id="PF03881">
    <property type="entry name" value="Fructosamin_kin"/>
    <property type="match status" value="1"/>
</dbReference>
<dbReference type="Proteomes" id="UP000258309">
    <property type="component" value="Unassembled WGS sequence"/>
</dbReference>
<dbReference type="PANTHER" id="PTHR12149:SF8">
    <property type="entry name" value="PROTEIN-RIBULOSAMINE 3-KINASE"/>
    <property type="match status" value="1"/>
</dbReference>
<dbReference type="EC" id="2.7.1.172" evidence="1"/>
<comment type="caution">
    <text evidence="4">The sequence shown here is derived from an EMBL/GenBank/DDBJ whole genome shotgun (WGS) entry which is preliminary data.</text>
</comment>
<accession>A0A3E2H687</accession>
<feature type="non-terminal residue" evidence="4">
    <location>
        <position position="1"/>
    </location>
</feature>
<dbReference type="InterPro" id="IPR011009">
    <property type="entry name" value="Kinase-like_dom_sf"/>
</dbReference>
<protein>
    <recommendedName>
        <fullName evidence="1">protein-ribulosamine 3-kinase</fullName>
        <ecNumber evidence="1">2.7.1.172</ecNumber>
    </recommendedName>
</protein>